<dbReference type="SUPFAM" id="SSF55804">
    <property type="entry name" value="Phoshotransferase/anion transport protein"/>
    <property type="match status" value="1"/>
</dbReference>
<gene>
    <name evidence="2" type="ORF">FC07_GL001238</name>
</gene>
<reference evidence="2 3" key="1">
    <citation type="journal article" date="2015" name="Genome Announc.">
        <title>Expanding the biotechnology potential of lactobacilli through comparative genomics of 213 strains and associated genera.</title>
        <authorList>
            <person name="Sun Z."/>
            <person name="Harris H.M."/>
            <person name="McCann A."/>
            <person name="Guo C."/>
            <person name="Argimon S."/>
            <person name="Zhang W."/>
            <person name="Yang X."/>
            <person name="Jeffery I.B."/>
            <person name="Cooney J.C."/>
            <person name="Kagawa T.F."/>
            <person name="Liu W."/>
            <person name="Song Y."/>
            <person name="Salvetti E."/>
            <person name="Wrobel A."/>
            <person name="Rasinkangas P."/>
            <person name="Parkhill J."/>
            <person name="Rea M.C."/>
            <person name="O'Sullivan O."/>
            <person name="Ritari J."/>
            <person name="Douillard F.P."/>
            <person name="Paul Ross R."/>
            <person name="Yang R."/>
            <person name="Briner A.E."/>
            <person name="Felis G.E."/>
            <person name="de Vos W.M."/>
            <person name="Barrangou R."/>
            <person name="Klaenhammer T.R."/>
            <person name="Caufield P.W."/>
            <person name="Cui Y."/>
            <person name="Zhang H."/>
            <person name="O'Toole P.W."/>
        </authorList>
    </citation>
    <scope>NUCLEOTIDE SEQUENCE [LARGE SCALE GENOMIC DNA]</scope>
    <source>
        <strain evidence="2 3">DSM 20003</strain>
    </source>
</reference>
<dbReference type="PANTHER" id="PTHR47738">
    <property type="entry name" value="PTS SYSTEM FRUCTOSE-LIKE EIIA COMPONENT-RELATED"/>
    <property type="match status" value="1"/>
</dbReference>
<feature type="domain" description="PTS EIIA type-2" evidence="1">
    <location>
        <begin position="1"/>
        <end position="139"/>
    </location>
</feature>
<dbReference type="EMBL" id="AZDA01000117">
    <property type="protein sequence ID" value="KRK33314.1"/>
    <property type="molecule type" value="Genomic_DNA"/>
</dbReference>
<evidence type="ECO:0000313" key="2">
    <source>
        <dbReference type="EMBL" id="KRK33314.1"/>
    </source>
</evidence>
<dbReference type="PROSITE" id="PS51094">
    <property type="entry name" value="PTS_EIIA_TYPE_2"/>
    <property type="match status" value="1"/>
</dbReference>
<protein>
    <submittedName>
        <fullName evidence="2">Galactitol PTS, EIIA</fullName>
    </submittedName>
</protein>
<keyword evidence="3" id="KW-1185">Reference proteome</keyword>
<proteinExistence type="predicted"/>
<dbReference type="PATRIC" id="fig|1423726.3.peg.1285"/>
<dbReference type="PANTHER" id="PTHR47738:SF3">
    <property type="entry name" value="PHOSPHOTRANSFERASE SYSTEM MANNITOL_FRUCTOSE-SPECIFIC IIA DOMAIN CONTAINING PROTEIN"/>
    <property type="match status" value="1"/>
</dbReference>
<evidence type="ECO:0000313" key="3">
    <source>
        <dbReference type="Proteomes" id="UP000051461"/>
    </source>
</evidence>
<accession>A0A0R1GPL4</accession>
<organism evidence="2 3">
    <name type="scientific">Loigolactobacillus bifermentans DSM 20003</name>
    <dbReference type="NCBI Taxonomy" id="1423726"/>
    <lineage>
        <taxon>Bacteria</taxon>
        <taxon>Bacillati</taxon>
        <taxon>Bacillota</taxon>
        <taxon>Bacilli</taxon>
        <taxon>Lactobacillales</taxon>
        <taxon>Lactobacillaceae</taxon>
        <taxon>Loigolactobacillus</taxon>
    </lineage>
</organism>
<dbReference type="Pfam" id="PF00359">
    <property type="entry name" value="PTS_EIIA_2"/>
    <property type="match status" value="1"/>
</dbReference>
<name>A0A0R1GPL4_9LACO</name>
<dbReference type="AlphaFoldDB" id="A0A0R1GPL4"/>
<dbReference type="Gene3D" id="3.40.930.10">
    <property type="entry name" value="Mannitol-specific EII, Chain A"/>
    <property type="match status" value="1"/>
</dbReference>
<dbReference type="CDD" id="cd00211">
    <property type="entry name" value="PTS_IIA_fru"/>
    <property type="match status" value="1"/>
</dbReference>
<evidence type="ECO:0000259" key="1">
    <source>
        <dbReference type="PROSITE" id="PS51094"/>
    </source>
</evidence>
<dbReference type="InterPro" id="IPR002178">
    <property type="entry name" value="PTS_EIIA_type-2_dom"/>
</dbReference>
<comment type="caution">
    <text evidence="2">The sequence shown here is derived from an EMBL/GenBank/DDBJ whole genome shotgun (WGS) entry which is preliminary data.</text>
</comment>
<dbReference type="STRING" id="1423726.FC07_GL001238"/>
<dbReference type="InterPro" id="IPR016152">
    <property type="entry name" value="PTrfase/Anion_transptr"/>
</dbReference>
<sequence length="139" mass="15486">MIFLDQDFKSTDELFEAVAQKAATEGFVTDSFLPKIKQRESTFPTGLQLETRGVAIPHTDADTIKKEFIAVITDKNGVPFKRMDDPDADVSAKVIFVLGLNQPHAQLEMLQTLMATIQDDALLDKVEKASKIDDIFDIL</sequence>
<dbReference type="InterPro" id="IPR051541">
    <property type="entry name" value="PTS_SugarTrans_NitroReg"/>
</dbReference>
<dbReference type="Proteomes" id="UP000051461">
    <property type="component" value="Unassembled WGS sequence"/>
</dbReference>